<dbReference type="InterPro" id="IPR016181">
    <property type="entry name" value="Acyl_CoA_acyltransferase"/>
</dbReference>
<evidence type="ECO:0000313" key="3">
    <source>
        <dbReference type="Proteomes" id="UP000596049"/>
    </source>
</evidence>
<evidence type="ECO:0000313" key="2">
    <source>
        <dbReference type="EMBL" id="QQP14975.1"/>
    </source>
</evidence>
<dbReference type="Proteomes" id="UP000596049">
    <property type="component" value="Chromosome"/>
</dbReference>
<dbReference type="EMBL" id="CP067341">
    <property type="protein sequence ID" value="QQP14975.1"/>
    <property type="molecule type" value="Genomic_DNA"/>
</dbReference>
<reference evidence="2 3" key="1">
    <citation type="submission" date="2020-01" db="EMBL/GenBank/DDBJ databases">
        <authorList>
            <person name="Liu G."/>
            <person name="Liu B."/>
        </authorList>
    </citation>
    <scope>NUCLEOTIDE SEQUENCE [LARGE SCALE GENOMIC DNA]</scope>
    <source>
        <strain evidence="2 3">FJAT-51161</strain>
    </source>
</reference>
<organism evidence="2 3">
    <name type="scientific">Lysinibacillus agricola</name>
    <dbReference type="NCBI Taxonomy" id="2590012"/>
    <lineage>
        <taxon>Bacteria</taxon>
        <taxon>Bacillati</taxon>
        <taxon>Bacillota</taxon>
        <taxon>Bacilli</taxon>
        <taxon>Bacillales</taxon>
        <taxon>Bacillaceae</taxon>
        <taxon>Lysinibacillus</taxon>
    </lineage>
</organism>
<evidence type="ECO:0000259" key="1">
    <source>
        <dbReference type="Pfam" id="PF13302"/>
    </source>
</evidence>
<sequence>MWRSKSLSIITYEKNEAYGLKIIELKETNERIGHAGLVPQRIIEEEQIEIDYWIAPNFLGMGYATEVAKALREYGEKELSLNKMISLIPIGNTASQKVAINIGMKKERD</sequence>
<dbReference type="InterPro" id="IPR000182">
    <property type="entry name" value="GNAT_dom"/>
</dbReference>
<dbReference type="Pfam" id="PF13302">
    <property type="entry name" value="Acetyltransf_3"/>
    <property type="match status" value="1"/>
</dbReference>
<protein>
    <submittedName>
        <fullName evidence="2">GNAT family N-acetyltransferase</fullName>
    </submittedName>
</protein>
<feature type="domain" description="N-acetyltransferase" evidence="1">
    <location>
        <begin position="12"/>
        <end position="105"/>
    </location>
</feature>
<dbReference type="SUPFAM" id="SSF55729">
    <property type="entry name" value="Acyl-CoA N-acyltransferases (Nat)"/>
    <property type="match status" value="1"/>
</dbReference>
<dbReference type="Gene3D" id="3.40.630.30">
    <property type="match status" value="1"/>
</dbReference>
<dbReference type="PANTHER" id="PTHR43792">
    <property type="entry name" value="GNAT FAMILY, PUTATIVE (AFU_ORTHOLOGUE AFUA_3G00765)-RELATED-RELATED"/>
    <property type="match status" value="1"/>
</dbReference>
<dbReference type="InterPro" id="IPR051531">
    <property type="entry name" value="N-acetyltransferase"/>
</dbReference>
<keyword evidence="3" id="KW-1185">Reference proteome</keyword>
<accession>A0ABX7B0X7</accession>
<proteinExistence type="predicted"/>
<gene>
    <name evidence="2" type="ORF">FJQ98_13910</name>
</gene>
<dbReference type="RefSeq" id="WP_082340469.1">
    <property type="nucleotide sequence ID" value="NZ_CP067341.1"/>
</dbReference>
<dbReference type="PANTHER" id="PTHR43792:SF1">
    <property type="entry name" value="N-ACETYLTRANSFERASE DOMAIN-CONTAINING PROTEIN"/>
    <property type="match status" value="1"/>
</dbReference>
<name>A0ABX7B0X7_9BACI</name>